<evidence type="ECO:0000313" key="2">
    <source>
        <dbReference type="EMBL" id="GLD70643.1"/>
    </source>
</evidence>
<name>A0AAD3NDZ9_LATJO</name>
<evidence type="ECO:0000256" key="1">
    <source>
        <dbReference type="SAM" id="MobiDB-lite"/>
    </source>
</evidence>
<proteinExistence type="predicted"/>
<protein>
    <submittedName>
        <fullName evidence="2">Aldehyde dehydrogenase family 1 member A3</fullName>
    </submittedName>
</protein>
<dbReference type="Proteomes" id="UP001279410">
    <property type="component" value="Unassembled WGS sequence"/>
</dbReference>
<dbReference type="EMBL" id="BRZM01000402">
    <property type="protein sequence ID" value="GLD70643.1"/>
    <property type="molecule type" value="Genomic_DNA"/>
</dbReference>
<organism evidence="2 3">
    <name type="scientific">Lates japonicus</name>
    <name type="common">Japanese lates</name>
    <dbReference type="NCBI Taxonomy" id="270547"/>
    <lineage>
        <taxon>Eukaryota</taxon>
        <taxon>Metazoa</taxon>
        <taxon>Chordata</taxon>
        <taxon>Craniata</taxon>
        <taxon>Vertebrata</taxon>
        <taxon>Euteleostomi</taxon>
        <taxon>Actinopterygii</taxon>
        <taxon>Neopterygii</taxon>
        <taxon>Teleostei</taxon>
        <taxon>Neoteleostei</taxon>
        <taxon>Acanthomorphata</taxon>
        <taxon>Carangaria</taxon>
        <taxon>Carangaria incertae sedis</taxon>
        <taxon>Centropomidae</taxon>
        <taxon>Lates</taxon>
    </lineage>
</organism>
<keyword evidence="3" id="KW-1185">Reference proteome</keyword>
<feature type="region of interest" description="Disordered" evidence="1">
    <location>
        <begin position="59"/>
        <end position="97"/>
    </location>
</feature>
<sequence>MNRRSELGDVLEQDDSLQLMGLFRGLWEVHAWAGAELGSLQPLCERRLHGYKNTVELGTRASSGELTQNGTERNIQRTGRRGQGGGGSQAARQRNLWENGRVHPPRRLLHKLADLMEGPLLLAVGSSQFNIFLQTFSNNVLSRAKVKGMCRTMILVFLIPQTHRDSRQEALPQSFYIDLDGSIKTLRYYAGWAATRSMARVCL</sequence>
<evidence type="ECO:0000313" key="3">
    <source>
        <dbReference type="Proteomes" id="UP001279410"/>
    </source>
</evidence>
<reference evidence="2" key="1">
    <citation type="submission" date="2022-08" db="EMBL/GenBank/DDBJ databases">
        <title>Genome sequencing of akame (Lates japonicus).</title>
        <authorList>
            <person name="Hashiguchi Y."/>
            <person name="Takahashi H."/>
        </authorList>
    </citation>
    <scope>NUCLEOTIDE SEQUENCE</scope>
    <source>
        <strain evidence="2">Kochi</strain>
    </source>
</reference>
<comment type="caution">
    <text evidence="2">The sequence shown here is derived from an EMBL/GenBank/DDBJ whole genome shotgun (WGS) entry which is preliminary data.</text>
</comment>
<dbReference type="AlphaFoldDB" id="A0AAD3NDZ9"/>
<accession>A0AAD3NDZ9</accession>
<gene>
    <name evidence="2" type="ORF">AKAME5_002196100</name>
</gene>
<feature type="compositionally biased region" description="Polar residues" evidence="1">
    <location>
        <begin position="60"/>
        <end position="73"/>
    </location>
</feature>